<evidence type="ECO:0000313" key="3">
    <source>
        <dbReference type="Proteomes" id="UP000735302"/>
    </source>
</evidence>
<comment type="caution">
    <text evidence="2">The sequence shown here is derived from an EMBL/GenBank/DDBJ whole genome shotgun (WGS) entry which is preliminary data.</text>
</comment>
<evidence type="ECO:0000256" key="1">
    <source>
        <dbReference type="SAM" id="MobiDB-lite"/>
    </source>
</evidence>
<accession>A0AAV4CA80</accession>
<gene>
    <name evidence="2" type="ORF">PoB_005513000</name>
</gene>
<feature type="compositionally biased region" description="Polar residues" evidence="1">
    <location>
        <begin position="283"/>
        <end position="298"/>
    </location>
</feature>
<protein>
    <submittedName>
        <fullName evidence="2">Ras-gef domain-containing family member 1b-b</fullName>
    </submittedName>
</protein>
<sequence>MSLSSETSVSSLESSRSDTPSSVFSLEENALLAHFRENCDSIGTSSKGSQALLKLCRFNIFSKNYKISRNQESVTDDPRTVLGSSYTRRRCSYFYHRYNFHESPLLSEARNYATKAETPGREDRNDLDKIQVPLQPVQEQIREQSLRVQIQSQEPARERESTSTVIEYDDNEEEMILPEFNSVPLEVTVRLLEGERRRLVMFQRELAQCLSQRQPSKKHIGWLTQNIERVEKKYRSIEEEFRKGCMEALLRRLRLAKKSSRSQPAIGVKQTQKSRPTIFGTVAQRNQTSDNKQSVSSY</sequence>
<name>A0AAV4CA80_9GAST</name>
<reference evidence="2 3" key="1">
    <citation type="journal article" date="2021" name="Elife">
        <title>Chloroplast acquisition without the gene transfer in kleptoplastic sea slugs, Plakobranchus ocellatus.</title>
        <authorList>
            <person name="Maeda T."/>
            <person name="Takahashi S."/>
            <person name="Yoshida T."/>
            <person name="Shimamura S."/>
            <person name="Takaki Y."/>
            <person name="Nagai Y."/>
            <person name="Toyoda A."/>
            <person name="Suzuki Y."/>
            <person name="Arimoto A."/>
            <person name="Ishii H."/>
            <person name="Satoh N."/>
            <person name="Nishiyama T."/>
            <person name="Hasebe M."/>
            <person name="Maruyama T."/>
            <person name="Minagawa J."/>
            <person name="Obokata J."/>
            <person name="Shigenobu S."/>
        </authorList>
    </citation>
    <scope>NUCLEOTIDE SEQUENCE [LARGE SCALE GENOMIC DNA]</scope>
</reference>
<proteinExistence type="predicted"/>
<feature type="region of interest" description="Disordered" evidence="1">
    <location>
        <begin position="260"/>
        <end position="298"/>
    </location>
</feature>
<feature type="region of interest" description="Disordered" evidence="1">
    <location>
        <begin position="1"/>
        <end position="20"/>
    </location>
</feature>
<feature type="compositionally biased region" description="Low complexity" evidence="1">
    <location>
        <begin position="1"/>
        <end position="14"/>
    </location>
</feature>
<dbReference type="Proteomes" id="UP000735302">
    <property type="component" value="Unassembled WGS sequence"/>
</dbReference>
<evidence type="ECO:0000313" key="2">
    <source>
        <dbReference type="EMBL" id="GFO28625.1"/>
    </source>
</evidence>
<keyword evidence="3" id="KW-1185">Reference proteome</keyword>
<dbReference type="AlphaFoldDB" id="A0AAV4CA80"/>
<dbReference type="EMBL" id="BLXT01006069">
    <property type="protein sequence ID" value="GFO28625.1"/>
    <property type="molecule type" value="Genomic_DNA"/>
</dbReference>
<organism evidence="2 3">
    <name type="scientific">Plakobranchus ocellatus</name>
    <dbReference type="NCBI Taxonomy" id="259542"/>
    <lineage>
        <taxon>Eukaryota</taxon>
        <taxon>Metazoa</taxon>
        <taxon>Spiralia</taxon>
        <taxon>Lophotrochozoa</taxon>
        <taxon>Mollusca</taxon>
        <taxon>Gastropoda</taxon>
        <taxon>Heterobranchia</taxon>
        <taxon>Euthyneura</taxon>
        <taxon>Panpulmonata</taxon>
        <taxon>Sacoglossa</taxon>
        <taxon>Placobranchoidea</taxon>
        <taxon>Plakobranchidae</taxon>
        <taxon>Plakobranchus</taxon>
    </lineage>
</organism>